<evidence type="ECO:0000256" key="1">
    <source>
        <dbReference type="SAM" id="MobiDB-lite"/>
    </source>
</evidence>
<accession>A0A4C1XQ10</accession>
<keyword evidence="3" id="KW-1185">Reference proteome</keyword>
<gene>
    <name evidence="2" type="ORF">EVAR_42604_1</name>
</gene>
<feature type="compositionally biased region" description="Polar residues" evidence="1">
    <location>
        <begin position="48"/>
        <end position="58"/>
    </location>
</feature>
<evidence type="ECO:0000313" key="3">
    <source>
        <dbReference type="Proteomes" id="UP000299102"/>
    </source>
</evidence>
<reference evidence="2 3" key="1">
    <citation type="journal article" date="2019" name="Commun. Biol.">
        <title>The bagworm genome reveals a unique fibroin gene that provides high tensile strength.</title>
        <authorList>
            <person name="Kono N."/>
            <person name="Nakamura H."/>
            <person name="Ohtoshi R."/>
            <person name="Tomita M."/>
            <person name="Numata K."/>
            <person name="Arakawa K."/>
        </authorList>
    </citation>
    <scope>NUCLEOTIDE SEQUENCE [LARGE SCALE GENOMIC DNA]</scope>
</reference>
<organism evidence="2 3">
    <name type="scientific">Eumeta variegata</name>
    <name type="common">Bagworm moth</name>
    <name type="synonym">Eumeta japonica</name>
    <dbReference type="NCBI Taxonomy" id="151549"/>
    <lineage>
        <taxon>Eukaryota</taxon>
        <taxon>Metazoa</taxon>
        <taxon>Ecdysozoa</taxon>
        <taxon>Arthropoda</taxon>
        <taxon>Hexapoda</taxon>
        <taxon>Insecta</taxon>
        <taxon>Pterygota</taxon>
        <taxon>Neoptera</taxon>
        <taxon>Endopterygota</taxon>
        <taxon>Lepidoptera</taxon>
        <taxon>Glossata</taxon>
        <taxon>Ditrysia</taxon>
        <taxon>Tineoidea</taxon>
        <taxon>Psychidae</taxon>
        <taxon>Oiketicinae</taxon>
        <taxon>Eumeta</taxon>
    </lineage>
</organism>
<name>A0A4C1XQ10_EUMVA</name>
<comment type="caution">
    <text evidence="2">The sequence shown here is derived from an EMBL/GenBank/DDBJ whole genome shotgun (WGS) entry which is preliminary data.</text>
</comment>
<evidence type="ECO:0000313" key="2">
    <source>
        <dbReference type="EMBL" id="GBP64654.1"/>
    </source>
</evidence>
<dbReference type="Proteomes" id="UP000299102">
    <property type="component" value="Unassembled WGS sequence"/>
</dbReference>
<sequence length="96" mass="11014">MLPFCDRLAIYRRNTLESPIKATSVSRAGGRRRRRVIFQVTSNRRRTSLNQRLSSSGTAPGRCRGLRSDIKGAGDTTHQFNKLSKDVLRRRPRIPY</sequence>
<dbReference type="AlphaFoldDB" id="A0A4C1XQ10"/>
<proteinExistence type="predicted"/>
<protein>
    <submittedName>
        <fullName evidence="2">Uncharacterized protein</fullName>
    </submittedName>
</protein>
<dbReference type="EMBL" id="BGZK01000904">
    <property type="protein sequence ID" value="GBP64654.1"/>
    <property type="molecule type" value="Genomic_DNA"/>
</dbReference>
<feature type="region of interest" description="Disordered" evidence="1">
    <location>
        <begin position="43"/>
        <end position="96"/>
    </location>
</feature>